<comment type="caution">
    <text evidence="1">The sequence shown here is derived from an EMBL/GenBank/DDBJ whole genome shotgun (WGS) entry which is preliminary data.</text>
</comment>
<name>A0A0V1GN97_TRIPS</name>
<organism evidence="1 2">
    <name type="scientific">Trichinella pseudospiralis</name>
    <name type="common">Parasitic roundworm</name>
    <dbReference type="NCBI Taxonomy" id="6337"/>
    <lineage>
        <taxon>Eukaryota</taxon>
        <taxon>Metazoa</taxon>
        <taxon>Ecdysozoa</taxon>
        <taxon>Nematoda</taxon>
        <taxon>Enoplea</taxon>
        <taxon>Dorylaimia</taxon>
        <taxon>Trichinellida</taxon>
        <taxon>Trichinellidae</taxon>
        <taxon>Trichinella</taxon>
    </lineage>
</organism>
<feature type="non-terminal residue" evidence="1">
    <location>
        <position position="48"/>
    </location>
</feature>
<sequence length="48" mass="5590">LQIRLDPEDKDVSRFFWRSMKEAMAALHHHAELNQAECVKGLRTLKGI</sequence>
<feature type="non-terminal residue" evidence="1">
    <location>
        <position position="1"/>
    </location>
</feature>
<protein>
    <submittedName>
        <fullName evidence="1">Uncharacterized protein</fullName>
    </submittedName>
</protein>
<dbReference type="EMBL" id="JYDS01001180">
    <property type="protein sequence ID" value="KRY99474.1"/>
    <property type="molecule type" value="Genomic_DNA"/>
</dbReference>
<dbReference type="AlphaFoldDB" id="A0A0V1GN97"/>
<evidence type="ECO:0000313" key="1">
    <source>
        <dbReference type="EMBL" id="KRY99474.1"/>
    </source>
</evidence>
<evidence type="ECO:0000313" key="2">
    <source>
        <dbReference type="Proteomes" id="UP000054805"/>
    </source>
</evidence>
<keyword evidence="2" id="KW-1185">Reference proteome</keyword>
<gene>
    <name evidence="1" type="ORF">T4B_10320</name>
</gene>
<dbReference type="Proteomes" id="UP000054805">
    <property type="component" value="Unassembled WGS sequence"/>
</dbReference>
<accession>A0A0V1GN97</accession>
<proteinExistence type="predicted"/>
<reference evidence="1 2" key="1">
    <citation type="submission" date="2015-01" db="EMBL/GenBank/DDBJ databases">
        <title>Evolution of Trichinella species and genotypes.</title>
        <authorList>
            <person name="Korhonen P.K."/>
            <person name="Edoardo P."/>
            <person name="Giuseppe L.R."/>
            <person name="Gasser R.B."/>
        </authorList>
    </citation>
    <scope>NUCLEOTIDE SEQUENCE [LARGE SCALE GENOMIC DNA]</scope>
    <source>
        <strain evidence="1">ISS588</strain>
    </source>
</reference>